<protein>
    <submittedName>
        <fullName evidence="1">Putative motility protein</fullName>
    </submittedName>
</protein>
<proteinExistence type="predicted"/>
<dbReference type="Proteomes" id="UP000248259">
    <property type="component" value="Unassembled WGS sequence"/>
</dbReference>
<keyword evidence="2" id="KW-1185">Reference proteome</keyword>
<comment type="caution">
    <text evidence="1">The sequence shown here is derived from an EMBL/GenBank/DDBJ whole genome shotgun (WGS) entry which is preliminary data.</text>
</comment>
<accession>A0A323US36</accession>
<reference evidence="1 2" key="1">
    <citation type="submission" date="2018-06" db="EMBL/GenBank/DDBJ databases">
        <title>Azoarcus communis strain SWub3 genome.</title>
        <authorList>
            <person name="Zorraquino Salvo V."/>
            <person name="Toubiana D."/>
            <person name="Blumwald E."/>
        </authorList>
    </citation>
    <scope>NUCLEOTIDE SEQUENCE [LARGE SCALE GENOMIC DNA]</scope>
    <source>
        <strain evidence="1 2">SWub3</strain>
    </source>
</reference>
<sequence length="64" mass="6312">MEVSSIAAAASANAAAQLQAEVSVTVLKKAIDIQAEAALQLLEALPQVPAAPVGTAGGVIDTWA</sequence>
<dbReference type="RefSeq" id="WP_110526428.1">
    <property type="nucleotide sequence ID" value="NZ_QKOE01000011.1"/>
</dbReference>
<dbReference type="Pfam" id="PF14070">
    <property type="entry name" value="YjfB_motility"/>
    <property type="match status" value="1"/>
</dbReference>
<dbReference type="AlphaFoldDB" id="A0A323US36"/>
<dbReference type="EMBL" id="QKOE01000011">
    <property type="protein sequence ID" value="PZA15842.1"/>
    <property type="molecule type" value="Genomic_DNA"/>
</dbReference>
<dbReference type="InterPro" id="IPR025906">
    <property type="entry name" value="YjfB_motility"/>
</dbReference>
<name>A0A323US36_9RHOO</name>
<gene>
    <name evidence="1" type="ORF">DNK49_15085</name>
</gene>
<evidence type="ECO:0000313" key="1">
    <source>
        <dbReference type="EMBL" id="PZA15842.1"/>
    </source>
</evidence>
<evidence type="ECO:0000313" key="2">
    <source>
        <dbReference type="Proteomes" id="UP000248259"/>
    </source>
</evidence>
<organism evidence="1 2">
    <name type="scientific">Parazoarcus communis SWub3 = DSM 12120</name>
    <dbReference type="NCBI Taxonomy" id="1121029"/>
    <lineage>
        <taxon>Bacteria</taxon>
        <taxon>Pseudomonadati</taxon>
        <taxon>Pseudomonadota</taxon>
        <taxon>Betaproteobacteria</taxon>
        <taxon>Rhodocyclales</taxon>
        <taxon>Zoogloeaceae</taxon>
        <taxon>Parazoarcus</taxon>
    </lineage>
</organism>